<dbReference type="AlphaFoldDB" id="A0AAV3WQA5"/>
<comment type="function">
    <text evidence="1 12">Catalyzes the condensation of (S)-aspartate-beta-semialdehyde [(S)-ASA] and pyruvate to 4-hydroxy-tetrahydrodipicolinate (HTPA).</text>
</comment>
<dbReference type="NCBIfam" id="TIGR00674">
    <property type="entry name" value="dapA"/>
    <property type="match status" value="1"/>
</dbReference>
<dbReference type="SMART" id="SM01130">
    <property type="entry name" value="DHDPS"/>
    <property type="match status" value="1"/>
</dbReference>
<evidence type="ECO:0000256" key="4">
    <source>
        <dbReference type="ARBA" id="ARBA00012086"/>
    </source>
</evidence>
<keyword evidence="8 12" id="KW-0457">Lysine biosynthesis</keyword>
<dbReference type="InterPro" id="IPR020625">
    <property type="entry name" value="Schiff_base-form_aldolases_AS"/>
</dbReference>
<evidence type="ECO:0000256" key="12">
    <source>
        <dbReference type="HAMAP-Rule" id="MF_00418"/>
    </source>
</evidence>
<evidence type="ECO:0000256" key="7">
    <source>
        <dbReference type="ARBA" id="ARBA00022915"/>
    </source>
</evidence>
<accession>A0AAV3WQA5</accession>
<keyword evidence="10 12" id="KW-0704">Schiff base</keyword>
<evidence type="ECO:0000313" key="17">
    <source>
        <dbReference type="Proteomes" id="UP000887127"/>
    </source>
</evidence>
<evidence type="ECO:0000256" key="2">
    <source>
        <dbReference type="ARBA" id="ARBA00005120"/>
    </source>
</evidence>
<protein>
    <recommendedName>
        <fullName evidence="4 12">4-hydroxy-tetrahydrodipicolinate synthase</fullName>
        <shortName evidence="12">HTPA synthase</shortName>
        <ecNumber evidence="4 12">4.3.3.7</ecNumber>
    </recommendedName>
</protein>
<dbReference type="EMBL" id="BKBI01000006">
    <property type="protein sequence ID" value="GEQ35500.1"/>
    <property type="molecule type" value="Genomic_DNA"/>
</dbReference>
<comment type="catalytic activity">
    <reaction evidence="11 12">
        <text>L-aspartate 4-semialdehyde + pyruvate = (2S,4S)-4-hydroxy-2,3,4,5-tetrahydrodipicolinate + H2O + H(+)</text>
        <dbReference type="Rhea" id="RHEA:34171"/>
        <dbReference type="ChEBI" id="CHEBI:15361"/>
        <dbReference type="ChEBI" id="CHEBI:15377"/>
        <dbReference type="ChEBI" id="CHEBI:15378"/>
        <dbReference type="ChEBI" id="CHEBI:67139"/>
        <dbReference type="ChEBI" id="CHEBI:537519"/>
        <dbReference type="EC" id="4.3.3.7"/>
    </reaction>
</comment>
<comment type="subcellular location">
    <subcellularLocation>
        <location evidence="12">Cytoplasm</location>
    </subcellularLocation>
</comment>
<name>A0AAV3WQA5_9LACT</name>
<evidence type="ECO:0000256" key="5">
    <source>
        <dbReference type="ARBA" id="ARBA00022490"/>
    </source>
</evidence>
<dbReference type="EC" id="4.3.3.7" evidence="4 12"/>
<evidence type="ECO:0000256" key="6">
    <source>
        <dbReference type="ARBA" id="ARBA00022605"/>
    </source>
</evidence>
<feature type="active site" description="Proton donor/acceptor" evidence="12 14">
    <location>
        <position position="134"/>
    </location>
</feature>
<sequence length="295" mass="32541">MKFEGIITAMVTPLNADETINLDATEKLVNQLIEAGVNGLFILGTNGEAHLLSEESKLIFAKKVIETVANRVPVIVGVGMNSTNEVIKLSKKMEELKADALSIITPYFIPVTQQELVKHYRTIADATSLPILLYNMPSKTGVNIEPQTVLELSEHKRIVGIKDSSGDFENMKAYLEITRNNDEFYVLSGSDSKILDLLEVGGNGGVTALSNVIPETFIELYECWKNNKLVKAQELQSSIEPLRNILKSSTIPSSLKYCVTISGLNVGRACKPILDPTSKAKLVIEKTLKRYDKNE</sequence>
<dbReference type="InterPro" id="IPR002220">
    <property type="entry name" value="DapA-like"/>
</dbReference>
<dbReference type="InterPro" id="IPR005263">
    <property type="entry name" value="DapA"/>
</dbReference>
<dbReference type="GO" id="GO:0008840">
    <property type="term" value="F:4-hydroxy-tetrahydrodipicolinate synthase activity"/>
    <property type="evidence" value="ECO:0007669"/>
    <property type="project" value="UniProtKB-UniRule"/>
</dbReference>
<dbReference type="PIRSF" id="PIRSF001365">
    <property type="entry name" value="DHDPS"/>
    <property type="match status" value="1"/>
</dbReference>
<dbReference type="HAMAP" id="MF_00418">
    <property type="entry name" value="DapA"/>
    <property type="match status" value="1"/>
</dbReference>
<evidence type="ECO:0000313" key="16">
    <source>
        <dbReference type="EMBL" id="GEQ35500.1"/>
    </source>
</evidence>
<dbReference type="Gene3D" id="3.20.20.70">
    <property type="entry name" value="Aldolase class I"/>
    <property type="match status" value="1"/>
</dbReference>
<evidence type="ECO:0000256" key="15">
    <source>
        <dbReference type="PIRSR" id="PIRSR001365-2"/>
    </source>
</evidence>
<evidence type="ECO:0000256" key="8">
    <source>
        <dbReference type="ARBA" id="ARBA00023154"/>
    </source>
</evidence>
<dbReference type="GO" id="GO:0019877">
    <property type="term" value="P:diaminopimelate biosynthetic process"/>
    <property type="evidence" value="ECO:0007669"/>
    <property type="project" value="UniProtKB-UniRule"/>
</dbReference>
<dbReference type="RefSeq" id="WP_091762601.1">
    <property type="nucleotide sequence ID" value="NZ_BJVX01000015.1"/>
</dbReference>
<evidence type="ECO:0000256" key="10">
    <source>
        <dbReference type="ARBA" id="ARBA00023270"/>
    </source>
</evidence>
<dbReference type="Proteomes" id="UP000887127">
    <property type="component" value="Unassembled WGS sequence"/>
</dbReference>
<comment type="caution">
    <text evidence="12">Was originally thought to be a dihydrodipicolinate synthase (DHDPS), catalyzing the condensation of (S)-aspartate-beta-semialdehyde [(S)-ASA] and pyruvate to dihydrodipicolinate (DHDP). However, it was shown in E.coli that the product of the enzymatic reaction is not dihydrodipicolinate but in fact (4S)-4-hydroxy-2,3,4,5-tetrahydro-(2S)-dipicolinic acid (HTPA), and that the consecutive dehydration reaction leading to DHDP is not spontaneous but catalyzed by DapB.</text>
</comment>
<dbReference type="CDD" id="cd00408">
    <property type="entry name" value="DHDPS-like"/>
    <property type="match status" value="1"/>
</dbReference>
<feature type="site" description="Part of a proton relay during catalysis" evidence="12">
    <location>
        <position position="45"/>
    </location>
</feature>
<comment type="similarity">
    <text evidence="3 12 13">Belongs to the DapA family.</text>
</comment>
<dbReference type="PROSITE" id="PS00666">
    <property type="entry name" value="DHDPS_2"/>
    <property type="match status" value="1"/>
</dbReference>
<evidence type="ECO:0000256" key="3">
    <source>
        <dbReference type="ARBA" id="ARBA00007592"/>
    </source>
</evidence>
<evidence type="ECO:0000256" key="1">
    <source>
        <dbReference type="ARBA" id="ARBA00003294"/>
    </source>
</evidence>
<comment type="pathway">
    <text evidence="2 12">Amino-acid biosynthesis; L-lysine biosynthesis via DAP pathway; (S)-tetrahydrodipicolinate from L-aspartate: step 3/4.</text>
</comment>
<comment type="subunit">
    <text evidence="12">Homotetramer; dimer of dimers.</text>
</comment>
<reference evidence="16" key="1">
    <citation type="submission" date="2019-08" db="EMBL/GenBank/DDBJ databases">
        <title>Marinilactibacillus psychrotolerans M13-2T whole genome sequencing project.</title>
        <authorList>
            <person name="Ishikawa M."/>
            <person name="Suzuki T."/>
            <person name="Matsutani M."/>
        </authorList>
    </citation>
    <scope>NUCLEOTIDE SEQUENCE</scope>
    <source>
        <strain evidence="16">M13-2T</strain>
    </source>
</reference>
<keyword evidence="5 12" id="KW-0963">Cytoplasm</keyword>
<dbReference type="PRINTS" id="PR00146">
    <property type="entry name" value="DHPICSNTHASE"/>
</dbReference>
<feature type="binding site" evidence="12 15">
    <location>
        <position position="206"/>
    </location>
    <ligand>
        <name>pyruvate</name>
        <dbReference type="ChEBI" id="CHEBI:15361"/>
    </ligand>
</feature>
<dbReference type="PANTHER" id="PTHR12128:SF66">
    <property type="entry name" value="4-HYDROXY-2-OXOGLUTARATE ALDOLASE, MITOCHONDRIAL"/>
    <property type="match status" value="1"/>
</dbReference>
<evidence type="ECO:0000256" key="13">
    <source>
        <dbReference type="PIRNR" id="PIRNR001365"/>
    </source>
</evidence>
<keyword evidence="9 12" id="KW-0456">Lyase</keyword>
<feature type="active site" description="Schiff-base intermediate with substrate" evidence="12 14">
    <location>
        <position position="162"/>
    </location>
</feature>
<dbReference type="Pfam" id="PF00701">
    <property type="entry name" value="DHDPS"/>
    <property type="match status" value="1"/>
</dbReference>
<evidence type="ECO:0000256" key="14">
    <source>
        <dbReference type="PIRSR" id="PIRSR001365-1"/>
    </source>
</evidence>
<dbReference type="InterPro" id="IPR013785">
    <property type="entry name" value="Aldolase_TIM"/>
</dbReference>
<gene>
    <name evidence="16" type="primary">dapA_2</name>
    <name evidence="12" type="synonym">dapA</name>
    <name evidence="16" type="ORF">M132T_10080</name>
</gene>
<organism evidence="16 17">
    <name type="scientific">Marinilactibacillus psychrotolerans</name>
    <dbReference type="NCBI Taxonomy" id="191770"/>
    <lineage>
        <taxon>Bacteria</taxon>
        <taxon>Bacillati</taxon>
        <taxon>Bacillota</taxon>
        <taxon>Bacilli</taxon>
        <taxon>Lactobacillales</taxon>
        <taxon>Carnobacteriaceae</taxon>
        <taxon>Marinilactibacillus</taxon>
    </lineage>
</organism>
<dbReference type="GeneID" id="96911926"/>
<dbReference type="GO" id="GO:0005737">
    <property type="term" value="C:cytoplasm"/>
    <property type="evidence" value="ECO:0007669"/>
    <property type="project" value="UniProtKB-SubCell"/>
</dbReference>
<comment type="caution">
    <text evidence="16">The sequence shown here is derived from an EMBL/GenBank/DDBJ whole genome shotgun (WGS) entry which is preliminary data.</text>
</comment>
<keyword evidence="7 12" id="KW-0220">Diaminopimelate biosynthesis</keyword>
<keyword evidence="6 12" id="KW-0028">Amino-acid biosynthesis</keyword>
<evidence type="ECO:0000256" key="9">
    <source>
        <dbReference type="ARBA" id="ARBA00023239"/>
    </source>
</evidence>
<comment type="caution">
    <text evidence="12">Lacks conserved residue(s) required for the propagation of feature annotation.</text>
</comment>
<dbReference type="SUPFAM" id="SSF51569">
    <property type="entry name" value="Aldolase"/>
    <property type="match status" value="1"/>
</dbReference>
<proteinExistence type="inferred from homology"/>
<dbReference type="GO" id="GO:0009089">
    <property type="term" value="P:lysine biosynthetic process via diaminopimelate"/>
    <property type="evidence" value="ECO:0007669"/>
    <property type="project" value="UniProtKB-UniRule"/>
</dbReference>
<evidence type="ECO:0000256" key="11">
    <source>
        <dbReference type="ARBA" id="ARBA00047836"/>
    </source>
</evidence>
<dbReference type="PANTHER" id="PTHR12128">
    <property type="entry name" value="DIHYDRODIPICOLINATE SYNTHASE"/>
    <property type="match status" value="1"/>
</dbReference>